<evidence type="ECO:0000313" key="2">
    <source>
        <dbReference type="EMBL" id="KKR11380.1"/>
    </source>
</evidence>
<feature type="transmembrane region" description="Helical" evidence="1">
    <location>
        <begin position="95"/>
        <end position="118"/>
    </location>
</feature>
<dbReference type="AlphaFoldDB" id="A0A0G0QLV1"/>
<proteinExistence type="predicted"/>
<protein>
    <recommendedName>
        <fullName evidence="4">Glycosyltransferase RgtA/B/C/D-like domain-containing protein</fullName>
    </recommendedName>
</protein>
<dbReference type="Proteomes" id="UP000034246">
    <property type="component" value="Unassembled WGS sequence"/>
</dbReference>
<evidence type="ECO:0000313" key="3">
    <source>
        <dbReference type="Proteomes" id="UP000034246"/>
    </source>
</evidence>
<organism evidence="2 3">
    <name type="scientific">Candidatus Woesebacteria bacterium GW2011_GWA1_39_21</name>
    <dbReference type="NCBI Taxonomy" id="1618550"/>
    <lineage>
        <taxon>Bacteria</taxon>
        <taxon>Candidatus Woeseibacteriota</taxon>
    </lineage>
</organism>
<feature type="transmembrane region" description="Helical" evidence="1">
    <location>
        <begin position="130"/>
        <end position="146"/>
    </location>
</feature>
<keyword evidence="1" id="KW-0472">Membrane</keyword>
<feature type="transmembrane region" description="Helical" evidence="1">
    <location>
        <begin position="349"/>
        <end position="371"/>
    </location>
</feature>
<feature type="transmembrane region" description="Helical" evidence="1">
    <location>
        <begin position="224"/>
        <end position="241"/>
    </location>
</feature>
<comment type="caution">
    <text evidence="2">The sequence shown here is derived from an EMBL/GenBank/DDBJ whole genome shotgun (WGS) entry which is preliminary data.</text>
</comment>
<name>A0A0G0QLV1_9BACT</name>
<reference evidence="2 3" key="1">
    <citation type="journal article" date="2015" name="Nature">
        <title>rRNA introns, odd ribosomes, and small enigmatic genomes across a large radiation of phyla.</title>
        <authorList>
            <person name="Brown C.T."/>
            <person name="Hug L.A."/>
            <person name="Thomas B.C."/>
            <person name="Sharon I."/>
            <person name="Castelle C.J."/>
            <person name="Singh A."/>
            <person name="Wilkins M.J."/>
            <person name="Williams K.H."/>
            <person name="Banfield J.F."/>
        </authorList>
    </citation>
    <scope>NUCLEOTIDE SEQUENCE [LARGE SCALE GENOMIC DNA]</scope>
</reference>
<feature type="transmembrane region" description="Helical" evidence="1">
    <location>
        <begin position="274"/>
        <end position="295"/>
    </location>
</feature>
<feature type="transmembrane region" description="Helical" evidence="1">
    <location>
        <begin position="7"/>
        <end position="27"/>
    </location>
</feature>
<sequence length="380" mass="43335">MGKFKNIFLIGLISSIPTLLLWLPFFLRLSSFWTISLPKDGMATIVANYDGPLYIVVAKSFYDPDTIDNFNFNLPVKYFAAHFPLYPFLIRLFSFIGYPYAMLLVTVVSSVVAVFAFSKFISDFVDKKEVVWLTLIFSIFPARWLIVRSVGSPESLFLALIILSVYFFKKDKILISGLFGGLAALTKSPGILLFPALVGAYFIPLVRATLSIKGNSQPKNYGKIFYLFLIPLATLLVFYLYKIRLGDFLAYFHSGDNIHLFFPPFQIFNSHLPWVGTFWLEEVIFVYLIGAVGVFKLVKKDPISAWFVAILFLSTLFIAHRDIVRYSLPIIPFLLAAYSQYLTRKEFKFAFALIIIPIYLFSLTFISSNIMPISDWGPLL</sequence>
<keyword evidence="1" id="KW-1133">Transmembrane helix</keyword>
<feature type="transmembrane region" description="Helical" evidence="1">
    <location>
        <begin position="302"/>
        <end position="320"/>
    </location>
</feature>
<dbReference type="EMBL" id="LBWP01000008">
    <property type="protein sequence ID" value="KKR11380.1"/>
    <property type="molecule type" value="Genomic_DNA"/>
</dbReference>
<evidence type="ECO:0008006" key="4">
    <source>
        <dbReference type="Google" id="ProtNLM"/>
    </source>
</evidence>
<feature type="transmembrane region" description="Helical" evidence="1">
    <location>
        <begin position="190"/>
        <end position="212"/>
    </location>
</feature>
<keyword evidence="1" id="KW-0812">Transmembrane</keyword>
<feature type="transmembrane region" description="Helical" evidence="1">
    <location>
        <begin position="326"/>
        <end position="342"/>
    </location>
</feature>
<accession>A0A0G0QLV1</accession>
<dbReference type="STRING" id="1618550.UT39_C0008G0013"/>
<gene>
    <name evidence="2" type="ORF">UT39_C0008G0013</name>
</gene>
<evidence type="ECO:0000256" key="1">
    <source>
        <dbReference type="SAM" id="Phobius"/>
    </source>
</evidence>